<sequence length="78" mass="8399">MKAVEAVVLSVLLLGILLGLLQAVMRVYRDTQILRMLRGALADCSPDERTRLCLELVQVLRSTAALPSGGPQPPEGQS</sequence>
<protein>
    <submittedName>
        <fullName evidence="2">Uncharacterized protein</fullName>
    </submittedName>
</protein>
<comment type="caution">
    <text evidence="2">The sequence shown here is derived from an EMBL/GenBank/DDBJ whole genome shotgun (WGS) entry which is preliminary data.</text>
</comment>
<dbReference type="Proteomes" id="UP001197114">
    <property type="component" value="Unassembled WGS sequence"/>
</dbReference>
<dbReference type="EMBL" id="WMBF01000485">
    <property type="protein sequence ID" value="MBW5425323.1"/>
    <property type="molecule type" value="Genomic_DNA"/>
</dbReference>
<accession>A0ABS6YVC7</accession>
<gene>
    <name evidence="2" type="ORF">GKQ77_27820</name>
</gene>
<keyword evidence="1" id="KW-0472">Membrane</keyword>
<proteinExistence type="predicted"/>
<evidence type="ECO:0000313" key="2">
    <source>
        <dbReference type="EMBL" id="MBW5425323.1"/>
    </source>
</evidence>
<name>A0ABS6YVC7_9ACTN</name>
<keyword evidence="1" id="KW-0812">Transmembrane</keyword>
<feature type="transmembrane region" description="Helical" evidence="1">
    <location>
        <begin position="6"/>
        <end position="28"/>
    </location>
</feature>
<organism evidence="2 3">
    <name type="scientific">Streptomyces anatolicus</name>
    <dbReference type="NCBI Taxonomy" id="2675858"/>
    <lineage>
        <taxon>Bacteria</taxon>
        <taxon>Bacillati</taxon>
        <taxon>Actinomycetota</taxon>
        <taxon>Actinomycetes</taxon>
        <taxon>Kitasatosporales</taxon>
        <taxon>Streptomycetaceae</taxon>
        <taxon>Streptomyces</taxon>
    </lineage>
</organism>
<reference evidence="2 3" key="1">
    <citation type="submission" date="2019-11" db="EMBL/GenBank/DDBJ databases">
        <authorList>
            <person name="Ay H."/>
        </authorList>
    </citation>
    <scope>NUCLEOTIDE SEQUENCE [LARGE SCALE GENOMIC DNA]</scope>
    <source>
        <strain evidence="2 3">BG9H</strain>
    </source>
</reference>
<keyword evidence="1" id="KW-1133">Transmembrane helix</keyword>
<evidence type="ECO:0000256" key="1">
    <source>
        <dbReference type="SAM" id="Phobius"/>
    </source>
</evidence>
<dbReference type="RefSeq" id="WP_219691705.1">
    <property type="nucleotide sequence ID" value="NZ_WMBF01000485.1"/>
</dbReference>
<keyword evidence="3" id="KW-1185">Reference proteome</keyword>
<evidence type="ECO:0000313" key="3">
    <source>
        <dbReference type="Proteomes" id="UP001197114"/>
    </source>
</evidence>